<dbReference type="SUPFAM" id="SSF53474">
    <property type="entry name" value="alpha/beta-Hydrolases"/>
    <property type="match status" value="2"/>
</dbReference>
<dbReference type="InterPro" id="IPR050583">
    <property type="entry name" value="Mycobacterial_A85_antigen"/>
</dbReference>
<reference evidence="1" key="1">
    <citation type="submission" date="2022-10" db="EMBL/GenBank/DDBJ databases">
        <title>The complete genomes of actinobacterial strains from the NBC collection.</title>
        <authorList>
            <person name="Joergensen T.S."/>
            <person name="Alvarez Arevalo M."/>
            <person name="Sterndorff E.B."/>
            <person name="Faurdal D."/>
            <person name="Vuksanovic O."/>
            <person name="Mourched A.-S."/>
            <person name="Charusanti P."/>
            <person name="Shaw S."/>
            <person name="Blin K."/>
            <person name="Weber T."/>
        </authorList>
    </citation>
    <scope>NUCLEOTIDE SEQUENCE</scope>
    <source>
        <strain evidence="1">NBC_00093</strain>
    </source>
</reference>
<organism evidence="1">
    <name type="scientific">Streptomyces sp. NBC_00093</name>
    <dbReference type="NCBI Taxonomy" id="2975649"/>
    <lineage>
        <taxon>Bacteria</taxon>
        <taxon>Bacillati</taxon>
        <taxon>Actinomycetota</taxon>
        <taxon>Actinomycetes</taxon>
        <taxon>Kitasatosporales</taxon>
        <taxon>Streptomycetaceae</taxon>
        <taxon>Streptomyces</taxon>
    </lineage>
</organism>
<dbReference type="InterPro" id="IPR029058">
    <property type="entry name" value="AB_hydrolase_fold"/>
</dbReference>
<gene>
    <name evidence="1" type="ORF">OHA22_49875</name>
</gene>
<dbReference type="Pfam" id="PF00756">
    <property type="entry name" value="Esterase"/>
    <property type="match status" value="1"/>
</dbReference>
<dbReference type="EMBL" id="CP108222">
    <property type="protein sequence ID" value="WTT23102.1"/>
    <property type="molecule type" value="Genomic_DNA"/>
</dbReference>
<accession>A0AAU2AF51</accession>
<dbReference type="InterPro" id="IPR000801">
    <property type="entry name" value="Esterase-like"/>
</dbReference>
<protein>
    <submittedName>
        <fullName evidence="1">Alpha/beta hydrolase-fold protein</fullName>
    </submittedName>
</protein>
<proteinExistence type="predicted"/>
<dbReference type="PANTHER" id="PTHR48098">
    <property type="entry name" value="ENTEROCHELIN ESTERASE-RELATED"/>
    <property type="match status" value="1"/>
</dbReference>
<name>A0AAU2AF51_9ACTN</name>
<keyword evidence="1" id="KW-0378">Hydrolase</keyword>
<sequence length="356" mass="39057">MSAAVLITVSLGAAPSESSVDRTAQNAKGTVLRVRVHGTSLEGNLEGDSPDREVSVYLPPGYKSDSQRRYPVLYMLHGFTETDLSYFATDARTNIPASADRTLDAGTSRQMIIVTPNAMTVYGGSNYSSGATTGDWETFVSHDLVSYVDRHFRTIPRAAARGLAGHSMGGYGALRIGMKHPDVFSALYVLSACCISRTSNIPDTPEEMAEFEAFTERPEDYTQIPSGIRTAVAAAASWAPDPAKPPLYYDSPVQNGELQESVIARMTANRPLAMIDQYIGNLRKQRIAFDVGDQDTNIAANLTELDRVLTTYQVPHTFEVYEGNHTNRIPERFEKEVLPFFSAHLQRSSRASKESS</sequence>
<dbReference type="Gene3D" id="3.40.50.1820">
    <property type="entry name" value="alpha/beta hydrolase"/>
    <property type="match status" value="1"/>
</dbReference>
<dbReference type="AlphaFoldDB" id="A0AAU2AF51"/>
<dbReference type="GO" id="GO:0016787">
    <property type="term" value="F:hydrolase activity"/>
    <property type="evidence" value="ECO:0007669"/>
    <property type="project" value="UniProtKB-KW"/>
</dbReference>
<evidence type="ECO:0000313" key="1">
    <source>
        <dbReference type="EMBL" id="WTT23102.1"/>
    </source>
</evidence>